<reference evidence="6" key="1">
    <citation type="submission" date="2021-02" db="EMBL/GenBank/DDBJ databases">
        <authorList>
            <person name="Dougan E. K."/>
            <person name="Rhodes N."/>
            <person name="Thang M."/>
            <person name="Chan C."/>
        </authorList>
    </citation>
    <scope>NUCLEOTIDE SEQUENCE</scope>
</reference>
<dbReference type="EMBL" id="CAJNNW010036032">
    <property type="protein sequence ID" value="CAE8731597.1"/>
    <property type="molecule type" value="Genomic_DNA"/>
</dbReference>
<feature type="domain" description="ATPase family AAA" evidence="5">
    <location>
        <begin position="385"/>
        <end position="564"/>
    </location>
</feature>
<evidence type="ECO:0000313" key="6">
    <source>
        <dbReference type="EMBL" id="CAE8731597.1"/>
    </source>
</evidence>
<protein>
    <recommendedName>
        <fullName evidence="5">ATPase family AAA domain-containing protein</fullName>
    </recommendedName>
</protein>
<dbReference type="GO" id="GO:0005739">
    <property type="term" value="C:mitochondrion"/>
    <property type="evidence" value="ECO:0007669"/>
    <property type="project" value="TreeGrafter"/>
</dbReference>
<keyword evidence="2" id="KW-0067">ATP-binding</keyword>
<feature type="non-terminal residue" evidence="6">
    <location>
        <position position="941"/>
    </location>
</feature>
<keyword evidence="1" id="KW-0547">Nucleotide-binding</keyword>
<dbReference type="Gene3D" id="2.60.120.260">
    <property type="entry name" value="Galactose-binding domain-like"/>
    <property type="match status" value="1"/>
</dbReference>
<dbReference type="PANTHER" id="PTHR23075:SF12">
    <property type="entry name" value="AAA+ ATPASE DOMAIN-CONTAINING PROTEIN"/>
    <property type="match status" value="1"/>
</dbReference>
<dbReference type="InterPro" id="IPR021911">
    <property type="entry name" value="ATAD3_N"/>
</dbReference>
<dbReference type="Proteomes" id="UP000626109">
    <property type="component" value="Unassembled WGS sequence"/>
</dbReference>
<comment type="caution">
    <text evidence="6">The sequence shown here is derived from an EMBL/GenBank/DDBJ whole genome shotgun (WGS) entry which is preliminary data.</text>
</comment>
<evidence type="ECO:0000256" key="3">
    <source>
        <dbReference type="SAM" id="Coils"/>
    </source>
</evidence>
<evidence type="ECO:0000256" key="4">
    <source>
        <dbReference type="SAM" id="MobiDB-lite"/>
    </source>
</evidence>
<organism evidence="6 7">
    <name type="scientific">Polarella glacialis</name>
    <name type="common">Dinoflagellate</name>
    <dbReference type="NCBI Taxonomy" id="89957"/>
    <lineage>
        <taxon>Eukaryota</taxon>
        <taxon>Sar</taxon>
        <taxon>Alveolata</taxon>
        <taxon>Dinophyceae</taxon>
        <taxon>Suessiales</taxon>
        <taxon>Suessiaceae</taxon>
        <taxon>Polarella</taxon>
    </lineage>
</organism>
<feature type="coiled-coil region" evidence="3">
    <location>
        <begin position="499"/>
        <end position="557"/>
    </location>
</feature>
<dbReference type="SUPFAM" id="SSF51905">
    <property type="entry name" value="FAD/NAD(P)-binding domain"/>
    <property type="match status" value="1"/>
</dbReference>
<dbReference type="PANTHER" id="PTHR23075">
    <property type="entry name" value="PUTATIVE ATP-ASE"/>
    <property type="match status" value="1"/>
</dbReference>
<dbReference type="InterPro" id="IPR008979">
    <property type="entry name" value="Galactose-bd-like_sf"/>
</dbReference>
<proteinExistence type="predicted"/>
<dbReference type="Gene3D" id="3.50.50.100">
    <property type="match status" value="1"/>
</dbReference>
<feature type="region of interest" description="Disordered" evidence="4">
    <location>
        <begin position="430"/>
        <end position="455"/>
    </location>
</feature>
<dbReference type="GO" id="GO:0007005">
    <property type="term" value="P:mitochondrion organization"/>
    <property type="evidence" value="ECO:0007669"/>
    <property type="project" value="TreeGrafter"/>
</dbReference>
<evidence type="ECO:0000256" key="1">
    <source>
        <dbReference type="ARBA" id="ARBA00022741"/>
    </source>
</evidence>
<evidence type="ECO:0000313" key="7">
    <source>
        <dbReference type="Proteomes" id="UP000626109"/>
    </source>
</evidence>
<dbReference type="Pfam" id="PF12037">
    <property type="entry name" value="ATAD3_N"/>
    <property type="match status" value="1"/>
</dbReference>
<dbReference type="InterPro" id="IPR036188">
    <property type="entry name" value="FAD/NAD-bd_sf"/>
</dbReference>
<dbReference type="AlphaFoldDB" id="A0A813LLN1"/>
<dbReference type="GO" id="GO:0005524">
    <property type="term" value="F:ATP binding"/>
    <property type="evidence" value="ECO:0007669"/>
    <property type="project" value="UniProtKB-KW"/>
</dbReference>
<keyword evidence="3" id="KW-0175">Coiled coil</keyword>
<name>A0A813LLN1_POLGL</name>
<accession>A0A813LLN1</accession>
<sequence>ADEHQGQEFLALRRALKLIKTQSEFANESIGYYPLSQQMVVDPRRVWGKEYAQGWRQFWHRVFGYPWSSHGFQAPRCRWEAKPGFFLRDFVDNKSERLSRADAKAACAQAGEECAGITCGSPLNEGEVLPEIAGASCTARRGTNGLEESPEEELSYVKTCAVGTDFSVHKDAEYPVAADADQQVMNTYLRHSSKFLFGFAAGDEKVRNEMESRARCDELGSRCGGFVCETGLDLANFKTKKAYKAAREAAACTVREGTELFGSPSGELAFLKVPQSQGLPDAVARKRSPEASAVFQSYMGSQAVVRKDRILNWPLEEWKTLGADGEYCSEFTGLFEAAWHRLLGEPLSQWPRERDPALCGPELAEGETVEQRSSEKVLPTPLSLQALKDLDTSPNAIKAFELTKLAETTKQKELSAEIEQQQTLRAQAQLQRSQLDAEEKRKTISHQNEQERRTAEYKARLDSELYQSKLEDQQKQIDQQLQMQHDQFMRQEEMRKRNNLELEEEKRRTMSEASRLDRETAIARAKAESAGRIDQERENIEVRLREMRARMAEERKTRLEQIQREKGLSPGLQGSTLPAAQRLKQGCQWQVATIPAAAPGGSTVPVGSLVVTGVCVALWSSSRSPRRLRLKAALKASKSDQQRILVVGGGLGGLNLALRLADMPWSGAAENRKVTLVDPKDRFVFSPLLIDYAVCGVIELDEFVGLGEVRSLEVPVTFRSVWPGPQHPRTVLEPDRLSLTADLPAKSQVSSLRVPLPQVRAAAPAAEDELSSKLAPQEAELSLGRSVVADVRGNLGSADVVTKAGPGTDWITDRWQAAKGMSGVPIPGEHWLVVDLLLPSQQLTRVVLDFEEAHAKSYVLETSSSSTGPWQELVKIKTCCTSFLKIEKSPKHVVHTFSRPPAEIWMANRFVRARFIHLASMWGVSVWRFRLFGHEGQAEPG</sequence>
<dbReference type="SUPFAM" id="SSF49785">
    <property type="entry name" value="Galactose-binding domain-like"/>
    <property type="match status" value="1"/>
</dbReference>
<evidence type="ECO:0000256" key="2">
    <source>
        <dbReference type="ARBA" id="ARBA00022840"/>
    </source>
</evidence>
<dbReference type="GO" id="GO:0008270">
    <property type="term" value="F:zinc ion binding"/>
    <property type="evidence" value="ECO:0007669"/>
    <property type="project" value="TreeGrafter"/>
</dbReference>
<gene>
    <name evidence="6" type="ORF">PGLA2088_LOCUS46076</name>
</gene>
<feature type="compositionally biased region" description="Basic and acidic residues" evidence="4">
    <location>
        <begin position="435"/>
        <end position="455"/>
    </location>
</feature>
<evidence type="ECO:0000259" key="5">
    <source>
        <dbReference type="Pfam" id="PF12037"/>
    </source>
</evidence>